<feature type="chain" id="PRO_5046725643" description="HD/PDEase domain-containing protein" evidence="1">
    <location>
        <begin position="22"/>
        <end position="354"/>
    </location>
</feature>
<dbReference type="Gene3D" id="1.10.3210.10">
    <property type="entry name" value="Hypothetical protein af1432"/>
    <property type="match status" value="1"/>
</dbReference>
<dbReference type="EMBL" id="AP025225">
    <property type="protein sequence ID" value="BDB96315.1"/>
    <property type="molecule type" value="Genomic_DNA"/>
</dbReference>
<protein>
    <recommendedName>
        <fullName evidence="4">HD/PDEase domain-containing protein</fullName>
    </recommendedName>
</protein>
<dbReference type="RefSeq" id="WP_236864570.1">
    <property type="nucleotide sequence ID" value="NZ_AP025225.1"/>
</dbReference>
<keyword evidence="3" id="KW-1185">Reference proteome</keyword>
<evidence type="ECO:0000313" key="3">
    <source>
        <dbReference type="Proteomes" id="UP001320209"/>
    </source>
</evidence>
<gene>
    <name evidence="2" type="primary">ydhJ</name>
    <name evidence="2" type="ORF">HYD_4480</name>
</gene>
<keyword evidence="1" id="KW-0732">Signal</keyword>
<reference evidence="2" key="1">
    <citation type="submission" date="2021-10" db="EMBL/GenBank/DDBJ databases">
        <title>Genome Sequence of The Candidatus Hydrogeosomobacter endosymbioticus, an Intracellular Bacterial Symbiont of the Anaerobic Ciliate GW7.</title>
        <authorList>
            <person name="Shiohama Y."/>
            <person name="Shinzato N."/>
        </authorList>
    </citation>
    <scope>NUCLEOTIDE SEQUENCE [LARGE SCALE GENOMIC DNA]</scope>
    <source>
        <strain evidence="2">200920</strain>
    </source>
</reference>
<dbReference type="SUPFAM" id="SSF109604">
    <property type="entry name" value="HD-domain/PDEase-like"/>
    <property type="match status" value="1"/>
</dbReference>
<organism evidence="2 3">
    <name type="scientific">Candidatus Hydrogenosomobacter endosymbioticus</name>
    <dbReference type="NCBI Taxonomy" id="2558174"/>
    <lineage>
        <taxon>Bacteria</taxon>
        <taxon>Pseudomonadati</taxon>
        <taxon>Pseudomonadota</taxon>
        <taxon>Alphaproteobacteria</taxon>
        <taxon>Holosporales</taxon>
        <taxon>Holosporaceae</taxon>
        <taxon>Candidatus Hydrogenosomobacter</taxon>
    </lineage>
</organism>
<accession>A0ABM7V978</accession>
<dbReference type="Proteomes" id="UP001320209">
    <property type="component" value="Chromosome"/>
</dbReference>
<sequence>MYKMKMAVSVASVIFSMGALGSAGINVKWGRTEIDDPMIERLLDSKALSRMDNVDQSGPPTYFGLAPHFSRADHCKGVLVLLIKVKCCQKELATGLLHDVSHTAFSHLGDTIYGVDQAKERSYQDLIHIRYLRKTDVPAILQSYNTTIEELDPELSQYTALERPLPDMCADRIEYNIHTAVLANLITTAEAQNIVAHLYFRDGKWFFDDARVAKVFAMLPLHFTRKLWGAQWNSAIYHYFSKAVKRAIKLGLISQYTIHFGKDGEIIEALRSSQDQEIRKYMRACELVHSSFEEVVCGPFDVHIRPKFRGIDPLIITSDGKYVRLSEIDQKFRERFIKVKKWCEKGYKLRFLVK</sequence>
<evidence type="ECO:0000256" key="1">
    <source>
        <dbReference type="SAM" id="SignalP"/>
    </source>
</evidence>
<proteinExistence type="predicted"/>
<name>A0ABM7V978_9PROT</name>
<evidence type="ECO:0008006" key="4">
    <source>
        <dbReference type="Google" id="ProtNLM"/>
    </source>
</evidence>
<evidence type="ECO:0000313" key="2">
    <source>
        <dbReference type="EMBL" id="BDB96315.1"/>
    </source>
</evidence>
<feature type="signal peptide" evidence="1">
    <location>
        <begin position="1"/>
        <end position="21"/>
    </location>
</feature>